<reference evidence="2 3" key="1">
    <citation type="journal article" date="2019" name="Int. J. Syst. Evol. Microbiol.">
        <title>The Global Catalogue of Microorganisms (GCM) 10K type strain sequencing project: providing services to taxonomists for standard genome sequencing and annotation.</title>
        <authorList>
            <consortium name="The Broad Institute Genomics Platform"/>
            <consortium name="The Broad Institute Genome Sequencing Center for Infectious Disease"/>
            <person name="Wu L."/>
            <person name="Ma J."/>
        </authorList>
    </citation>
    <scope>NUCLEOTIDE SEQUENCE [LARGE SCALE GENOMIC DNA]</scope>
    <source>
        <strain evidence="2 3">CGMCC 1.12689</strain>
    </source>
</reference>
<sequence length="162" mass="18124">MNRRTLLTLLGTNVLLAGCIARSNSVNESAEADTESYPDECPTSHDYNVPLPDNTTVSEARSFVENYEQEYISDQLIDTDGEKKSLVTEPSSTVREVNTTEDSLVVHVETIWSITIEMGDGEGVSDNRESARYYIDERVIRRTDDPNENPTDGDLMECIPVE</sequence>
<dbReference type="PROSITE" id="PS51257">
    <property type="entry name" value="PROKAR_LIPOPROTEIN"/>
    <property type="match status" value="1"/>
</dbReference>
<feature type="region of interest" description="Disordered" evidence="1">
    <location>
        <begin position="143"/>
        <end position="162"/>
    </location>
</feature>
<dbReference type="RefSeq" id="WP_256416446.1">
    <property type="nucleotide sequence ID" value="NZ_JANHDL010000001.1"/>
</dbReference>
<gene>
    <name evidence="2" type="ORF">ACFR9T_09445</name>
</gene>
<comment type="caution">
    <text evidence="2">The sequence shown here is derived from an EMBL/GenBank/DDBJ whole genome shotgun (WGS) entry which is preliminary data.</text>
</comment>
<dbReference type="AlphaFoldDB" id="A0ABD6C0A3"/>
<proteinExistence type="predicted"/>
<organism evidence="2 3">
    <name type="scientific">Halorubrum laminariae</name>
    <dbReference type="NCBI Taxonomy" id="1433523"/>
    <lineage>
        <taxon>Archaea</taxon>
        <taxon>Methanobacteriati</taxon>
        <taxon>Methanobacteriota</taxon>
        <taxon>Stenosarchaea group</taxon>
        <taxon>Halobacteria</taxon>
        <taxon>Halobacteriales</taxon>
        <taxon>Haloferacaceae</taxon>
        <taxon>Halorubrum</taxon>
    </lineage>
</organism>
<dbReference type="EMBL" id="JBHUDB010000005">
    <property type="protein sequence ID" value="MFD1570809.1"/>
    <property type="molecule type" value="Genomic_DNA"/>
</dbReference>
<keyword evidence="3" id="KW-1185">Reference proteome</keyword>
<feature type="region of interest" description="Disordered" evidence="1">
    <location>
        <begin position="27"/>
        <end position="53"/>
    </location>
</feature>
<dbReference type="Proteomes" id="UP001597185">
    <property type="component" value="Unassembled WGS sequence"/>
</dbReference>
<accession>A0ABD6C0A3</accession>
<evidence type="ECO:0000313" key="2">
    <source>
        <dbReference type="EMBL" id="MFD1570809.1"/>
    </source>
</evidence>
<evidence type="ECO:0000256" key="1">
    <source>
        <dbReference type="SAM" id="MobiDB-lite"/>
    </source>
</evidence>
<name>A0ABD6C0A3_9EURY</name>
<evidence type="ECO:0000313" key="3">
    <source>
        <dbReference type="Proteomes" id="UP001597185"/>
    </source>
</evidence>
<protein>
    <submittedName>
        <fullName evidence="2">Uncharacterized protein</fullName>
    </submittedName>
</protein>